<feature type="domain" description="Fimbrial-type adhesion" evidence="3">
    <location>
        <begin position="193"/>
        <end position="335"/>
    </location>
</feature>
<dbReference type="EMBL" id="CP015959">
    <property type="protein sequence ID" value="QLB65078.1"/>
    <property type="molecule type" value="Genomic_DNA"/>
</dbReference>
<reference evidence="6" key="2">
    <citation type="submission" date="2016-06" db="EMBL/GenBank/DDBJ databases">
        <authorList>
            <person name="Huang P."/>
            <person name="Jiang X."/>
            <person name="Liu X."/>
        </authorList>
    </citation>
    <scope>NUCLEOTIDE SEQUENCE</scope>
    <source>
        <strain evidence="6">852011</strain>
    </source>
</reference>
<evidence type="ECO:0000259" key="3">
    <source>
        <dbReference type="Pfam" id="PF00419"/>
    </source>
</evidence>
<evidence type="ECO:0000256" key="1">
    <source>
        <dbReference type="ARBA" id="ARBA00022729"/>
    </source>
</evidence>
<dbReference type="Gene3D" id="2.60.40.3310">
    <property type="match status" value="1"/>
</dbReference>
<keyword evidence="1 2" id="KW-0732">Signal</keyword>
<keyword evidence="8" id="KW-1185">Reference proteome</keyword>
<dbReference type="InterPro" id="IPR054160">
    <property type="entry name" value="MrkD_recept-bd"/>
</dbReference>
<evidence type="ECO:0000313" key="5">
    <source>
        <dbReference type="EMBL" id="MEO1758606.1"/>
    </source>
</evidence>
<dbReference type="InterPro" id="IPR008966">
    <property type="entry name" value="Adhesion_dom_sf"/>
</dbReference>
<organism evidence="6 7">
    <name type="scientific">Paraburkholderia caribensis</name>
    <dbReference type="NCBI Taxonomy" id="75105"/>
    <lineage>
        <taxon>Bacteria</taxon>
        <taxon>Pseudomonadati</taxon>
        <taxon>Pseudomonadota</taxon>
        <taxon>Betaproteobacteria</taxon>
        <taxon>Burkholderiales</taxon>
        <taxon>Burkholderiaceae</taxon>
        <taxon>Paraburkholderia</taxon>
    </lineage>
</organism>
<feature type="chain" id="PRO_5040179634" evidence="2">
    <location>
        <begin position="36"/>
        <end position="335"/>
    </location>
</feature>
<dbReference type="PANTHER" id="PTHR33420:SF3">
    <property type="entry name" value="FIMBRIAL SUBUNIT ELFA"/>
    <property type="match status" value="1"/>
</dbReference>
<dbReference type="InterPro" id="IPR036937">
    <property type="entry name" value="Adhesion_dom_fimbrial_sf"/>
</dbReference>
<dbReference type="Pfam" id="PF22003">
    <property type="entry name" value="MrkDrd"/>
    <property type="match status" value="1"/>
</dbReference>
<dbReference type="RefSeq" id="WP_107203240.1">
    <property type="nucleotide sequence ID" value="NZ_CP015959.1"/>
</dbReference>
<reference evidence="6 7" key="1">
    <citation type="journal article" date="2014" name="Genome Announc.">
        <title>Draft Genome Sequence of the Haloacid-Degrading Burkholderia caribensis Strain MBA4.</title>
        <authorList>
            <person name="Pan Y."/>
            <person name="Kong K.F."/>
            <person name="Tsang J.S."/>
        </authorList>
    </citation>
    <scope>NUCLEOTIDE SEQUENCE [LARGE SCALE GENOMIC DNA]</scope>
    <source>
        <strain evidence="6 7">852011</strain>
    </source>
</reference>
<proteinExistence type="predicted"/>
<dbReference type="Proteomes" id="UP001462961">
    <property type="component" value="Unassembled WGS sequence"/>
</dbReference>
<evidence type="ECO:0000259" key="4">
    <source>
        <dbReference type="Pfam" id="PF22003"/>
    </source>
</evidence>
<dbReference type="Pfam" id="PF00419">
    <property type="entry name" value="Fimbrial"/>
    <property type="match status" value="1"/>
</dbReference>
<dbReference type="GO" id="GO:0009289">
    <property type="term" value="C:pilus"/>
    <property type="evidence" value="ECO:0007669"/>
    <property type="project" value="InterPro"/>
</dbReference>
<dbReference type="InterPro" id="IPR050263">
    <property type="entry name" value="Bact_Fimbrial_Adh_Pro"/>
</dbReference>
<feature type="domain" description="MrkD-like receptor binding" evidence="4">
    <location>
        <begin position="54"/>
        <end position="192"/>
    </location>
</feature>
<accession>A0A9Q6S5W8</accession>
<dbReference type="Proteomes" id="UP000509548">
    <property type="component" value="Chromosome 2"/>
</dbReference>
<dbReference type="SUPFAM" id="SSF49401">
    <property type="entry name" value="Bacterial adhesins"/>
    <property type="match status" value="1"/>
</dbReference>
<sequence>MNHIPSKRCRERVLAFRNALLALILTMPGIPAANAACTFADGVSTQTYTFDIPTINVPRDAAVGSVVYASPRQQAQPATGSYATCVFQVSYSYGVTGAPLVANMSNTYATSVPGIGIRFFDSKGPGGGQQYWGPNNTGSYTGSGSETHSANGGDYYGIELVVTGAIGPGTITPTASGVYSLGGLTISVLQTTSGQIVAQTCQVITDPNIDLPDIAASALSSTGSTAGRTRFDITLANCPPQLHAIQYRLDAPGGVINAAAGTFSVSETSTVKGVDLMVTDDSDNPFALATAHTLSQYNPSTGGTYPIGFNLKYYRTGAVSAGMLQGQLTYTVSYQ</sequence>
<dbReference type="GO" id="GO:0043709">
    <property type="term" value="P:cell adhesion involved in single-species biofilm formation"/>
    <property type="evidence" value="ECO:0007669"/>
    <property type="project" value="TreeGrafter"/>
</dbReference>
<dbReference type="InterPro" id="IPR000259">
    <property type="entry name" value="Adhesion_dom_fimbrial"/>
</dbReference>
<dbReference type="PANTHER" id="PTHR33420">
    <property type="entry name" value="FIMBRIAL SUBUNIT ELFA-RELATED"/>
    <property type="match status" value="1"/>
</dbReference>
<dbReference type="EMBL" id="JAYLVJ010000058">
    <property type="protein sequence ID" value="MEO1758606.1"/>
    <property type="molecule type" value="Genomic_DNA"/>
</dbReference>
<protein>
    <submittedName>
        <fullName evidence="5">Fimbrial protein</fullName>
    </submittedName>
</protein>
<reference evidence="5 8" key="3">
    <citation type="submission" date="2024-01" db="EMBL/GenBank/DDBJ databases">
        <title>The diversity of rhizobia nodulating Mimosa spp. in eleven states of Brazil covering several biomes is determined by host plant, location, and edaphic factors.</title>
        <authorList>
            <person name="Rouws L."/>
            <person name="Barauna A."/>
            <person name="Beukes C."/>
            <person name="De Faria S.M."/>
            <person name="Gross E."/>
            <person name="Dos Reis Junior F.B."/>
            <person name="Simon M."/>
            <person name="Maluk M."/>
            <person name="Odee D.W."/>
            <person name="Kenicer G."/>
            <person name="Young J.P.W."/>
            <person name="Reis V.M."/>
            <person name="Zilli J."/>
            <person name="James E.K."/>
        </authorList>
    </citation>
    <scope>NUCLEOTIDE SEQUENCE [LARGE SCALE GENOMIC DNA]</scope>
    <source>
        <strain evidence="5 8">JHI1651</strain>
    </source>
</reference>
<evidence type="ECO:0000256" key="2">
    <source>
        <dbReference type="SAM" id="SignalP"/>
    </source>
</evidence>
<feature type="signal peptide" evidence="2">
    <location>
        <begin position="1"/>
        <end position="35"/>
    </location>
</feature>
<evidence type="ECO:0000313" key="6">
    <source>
        <dbReference type="EMBL" id="QLB65078.1"/>
    </source>
</evidence>
<evidence type="ECO:0000313" key="7">
    <source>
        <dbReference type="Proteomes" id="UP000509548"/>
    </source>
</evidence>
<dbReference type="AlphaFoldDB" id="A0A9Q6S5W8"/>
<evidence type="ECO:0000313" key="8">
    <source>
        <dbReference type="Proteomes" id="UP001462961"/>
    </source>
</evidence>
<name>A0A9Q6S5W8_9BURK</name>
<gene>
    <name evidence="6" type="ORF">A9O66_21985</name>
    <name evidence="5" type="ORF">VOI32_32335</name>
</gene>
<dbReference type="Gene3D" id="2.60.40.1090">
    <property type="entry name" value="Fimbrial-type adhesion domain"/>
    <property type="match status" value="1"/>
</dbReference>